<sequence>MLSKYTPSQKAKATAALLSSLVLFLTSFAGYVADVLPTGNGYAVAIGGGIAVVCAALVRTATFLTKSAPTFDQVAGDVDNVIEIVQKVAPEAIDANYVGRHRRDTE</sequence>
<protein>
    <submittedName>
        <fullName evidence="2">Holin</fullName>
    </submittedName>
</protein>
<gene>
    <name evidence="2" type="primary">30</name>
    <name evidence="2" type="ORF">PBI_LEMURIA_30</name>
</gene>
<dbReference type="GeneID" id="63926192"/>
<keyword evidence="1" id="KW-1133">Transmembrane helix</keyword>
<reference evidence="2 3" key="1">
    <citation type="submission" date="2019-07" db="EMBL/GenBank/DDBJ databases">
        <authorList>
            <person name="Divens A.M."/>
            <person name="Garlena R.A."/>
            <person name="Russell D.A."/>
            <person name="Pope W.H."/>
            <person name="Jacobs-Sera D."/>
            <person name="Hatfull G.F."/>
        </authorList>
    </citation>
    <scope>NUCLEOTIDE SEQUENCE [LARGE SCALE GENOMIC DNA]</scope>
</reference>
<keyword evidence="1" id="KW-0472">Membrane</keyword>
<evidence type="ECO:0000313" key="2">
    <source>
        <dbReference type="EMBL" id="QFG10110.1"/>
    </source>
</evidence>
<keyword evidence="3" id="KW-1185">Reference proteome</keyword>
<dbReference type="EMBL" id="MN234185">
    <property type="protein sequence ID" value="QFG10110.1"/>
    <property type="molecule type" value="Genomic_DNA"/>
</dbReference>
<evidence type="ECO:0000256" key="1">
    <source>
        <dbReference type="SAM" id="Phobius"/>
    </source>
</evidence>
<accession>A0A5J6TH85</accession>
<feature type="transmembrane region" description="Helical" evidence="1">
    <location>
        <begin position="39"/>
        <end position="58"/>
    </location>
</feature>
<proteinExistence type="predicted"/>
<keyword evidence="1" id="KW-0812">Transmembrane</keyword>
<organism evidence="2 3">
    <name type="scientific">Mycobacterium phage Lemuria</name>
    <dbReference type="NCBI Taxonomy" id="2599868"/>
    <lineage>
        <taxon>Viruses</taxon>
        <taxon>Duplodnaviria</taxon>
        <taxon>Heunggongvirae</taxon>
        <taxon>Uroviricota</taxon>
        <taxon>Caudoviricetes</taxon>
        <taxon>Gclasvirinae</taxon>
        <taxon>Jolieduovirus</taxon>
        <taxon>Jolieduovirus lemuria</taxon>
    </lineage>
</organism>
<name>A0A5J6TH85_9CAUD</name>
<evidence type="ECO:0000313" key="3">
    <source>
        <dbReference type="Proteomes" id="UP000325760"/>
    </source>
</evidence>
<dbReference type="RefSeq" id="YP_010051700.1">
    <property type="nucleotide sequence ID" value="NC_054446.1"/>
</dbReference>
<dbReference type="KEGG" id="vg:63926192"/>
<dbReference type="Proteomes" id="UP000325760">
    <property type="component" value="Segment"/>
</dbReference>